<keyword evidence="3" id="KW-1185">Reference proteome</keyword>
<protein>
    <submittedName>
        <fullName evidence="2">Uncharacterized protein</fullName>
    </submittedName>
</protein>
<feature type="compositionally biased region" description="Basic and acidic residues" evidence="1">
    <location>
        <begin position="96"/>
        <end position="108"/>
    </location>
</feature>
<dbReference type="AlphaFoldDB" id="A0AA40KH14"/>
<dbReference type="EMBL" id="JAHYIQ010000033">
    <property type="protein sequence ID" value="KAK1119984.1"/>
    <property type="molecule type" value="Genomic_DNA"/>
</dbReference>
<name>A0AA40KH14_9HYME</name>
<organism evidence="2 3">
    <name type="scientific">Melipona bicolor</name>
    <dbReference type="NCBI Taxonomy" id="60889"/>
    <lineage>
        <taxon>Eukaryota</taxon>
        <taxon>Metazoa</taxon>
        <taxon>Ecdysozoa</taxon>
        <taxon>Arthropoda</taxon>
        <taxon>Hexapoda</taxon>
        <taxon>Insecta</taxon>
        <taxon>Pterygota</taxon>
        <taxon>Neoptera</taxon>
        <taxon>Endopterygota</taxon>
        <taxon>Hymenoptera</taxon>
        <taxon>Apocrita</taxon>
        <taxon>Aculeata</taxon>
        <taxon>Apoidea</taxon>
        <taxon>Anthophila</taxon>
        <taxon>Apidae</taxon>
        <taxon>Melipona</taxon>
    </lineage>
</organism>
<dbReference type="Proteomes" id="UP001177670">
    <property type="component" value="Unassembled WGS sequence"/>
</dbReference>
<gene>
    <name evidence="2" type="ORF">K0M31_012714</name>
</gene>
<evidence type="ECO:0000256" key="1">
    <source>
        <dbReference type="SAM" id="MobiDB-lite"/>
    </source>
</evidence>
<feature type="compositionally biased region" description="Low complexity" evidence="1">
    <location>
        <begin position="110"/>
        <end position="124"/>
    </location>
</feature>
<evidence type="ECO:0000313" key="2">
    <source>
        <dbReference type="EMBL" id="KAK1119984.1"/>
    </source>
</evidence>
<sequence>MAARHSSTSEDLILVQPKERRFRFPTNVFVIHETPIYPRRLTWPGVSHSSVSIDDGIVRGGTEGEGRTLVRAFERRAREFSRHHFRKRKKPRRRNSARDCPERQRSPDGSRTSVSASRTRTLKT</sequence>
<evidence type="ECO:0000313" key="3">
    <source>
        <dbReference type="Proteomes" id="UP001177670"/>
    </source>
</evidence>
<comment type="caution">
    <text evidence="2">The sequence shown here is derived from an EMBL/GenBank/DDBJ whole genome shotgun (WGS) entry which is preliminary data.</text>
</comment>
<proteinExistence type="predicted"/>
<accession>A0AA40KH14</accession>
<reference evidence="2" key="1">
    <citation type="submission" date="2021-10" db="EMBL/GenBank/DDBJ databases">
        <title>Melipona bicolor Genome sequencing and assembly.</title>
        <authorList>
            <person name="Araujo N.S."/>
            <person name="Arias M.C."/>
        </authorList>
    </citation>
    <scope>NUCLEOTIDE SEQUENCE</scope>
    <source>
        <strain evidence="2">USP_2M_L1-L4_2017</strain>
        <tissue evidence="2">Whole body</tissue>
    </source>
</reference>
<feature type="compositionally biased region" description="Basic residues" evidence="1">
    <location>
        <begin position="83"/>
        <end position="95"/>
    </location>
</feature>
<feature type="region of interest" description="Disordered" evidence="1">
    <location>
        <begin position="80"/>
        <end position="124"/>
    </location>
</feature>